<accession>A0A074Z5I7</accession>
<dbReference type="RefSeq" id="XP_009173862.1">
    <property type="nucleotide sequence ID" value="XM_009175598.1"/>
</dbReference>
<dbReference type="Proteomes" id="UP000054324">
    <property type="component" value="Unassembled WGS sequence"/>
</dbReference>
<dbReference type="OrthoDB" id="10263222at2759"/>
<dbReference type="STRING" id="6198.A0A074Z5I7"/>
<dbReference type="PANTHER" id="PTHR10965">
    <property type="entry name" value="60S RIBOSOMAL PROTEIN L38"/>
    <property type="match status" value="1"/>
</dbReference>
<protein>
    <recommendedName>
        <fullName evidence="4">Large ribosomal subunit protein eL38</fullName>
    </recommendedName>
    <alternativeName>
        <fullName evidence="5">60S ribosomal protein L38</fullName>
    </alternativeName>
</protein>
<dbReference type="GO" id="GO:0090730">
    <property type="term" value="C:Las1 complex"/>
    <property type="evidence" value="ECO:0007669"/>
    <property type="project" value="InterPro"/>
</dbReference>
<dbReference type="GO" id="GO:0003735">
    <property type="term" value="F:structural constituent of ribosome"/>
    <property type="evidence" value="ECO:0007669"/>
    <property type="project" value="InterPro"/>
</dbReference>
<dbReference type="GO" id="GO:0004519">
    <property type="term" value="F:endonuclease activity"/>
    <property type="evidence" value="ECO:0007669"/>
    <property type="project" value="InterPro"/>
</dbReference>
<dbReference type="EMBL" id="KL596901">
    <property type="protein sequence ID" value="KER22396.1"/>
    <property type="molecule type" value="Genomic_DNA"/>
</dbReference>
<keyword evidence="3 6" id="KW-0687">Ribonucleoprotein</keyword>
<keyword evidence="8" id="KW-1185">Reference proteome</keyword>
<dbReference type="InterPro" id="IPR007174">
    <property type="entry name" value="Las1"/>
</dbReference>
<keyword evidence="2 6" id="KW-0689">Ribosomal protein</keyword>
<evidence type="ECO:0000256" key="2">
    <source>
        <dbReference type="ARBA" id="ARBA00022980"/>
    </source>
</evidence>
<dbReference type="KEGG" id="ovi:T265_09510"/>
<evidence type="ECO:0000256" key="1">
    <source>
        <dbReference type="ARBA" id="ARBA00007803"/>
    </source>
</evidence>
<gene>
    <name evidence="7" type="ORF">T265_09510</name>
</gene>
<organism evidence="7 8">
    <name type="scientific">Opisthorchis viverrini</name>
    <name type="common">Southeast Asian liver fluke</name>
    <dbReference type="NCBI Taxonomy" id="6198"/>
    <lineage>
        <taxon>Eukaryota</taxon>
        <taxon>Metazoa</taxon>
        <taxon>Spiralia</taxon>
        <taxon>Lophotrochozoa</taxon>
        <taxon>Platyhelminthes</taxon>
        <taxon>Trematoda</taxon>
        <taxon>Digenea</taxon>
        <taxon>Opisthorchiida</taxon>
        <taxon>Opisthorchiata</taxon>
        <taxon>Opisthorchiidae</taxon>
        <taxon>Opisthorchis</taxon>
    </lineage>
</organism>
<evidence type="ECO:0000256" key="5">
    <source>
        <dbReference type="ARBA" id="ARBA00035338"/>
    </source>
</evidence>
<dbReference type="GO" id="GO:0022625">
    <property type="term" value="C:cytosolic large ribosomal subunit"/>
    <property type="evidence" value="ECO:0007669"/>
    <property type="project" value="TreeGrafter"/>
</dbReference>
<dbReference type="PANTHER" id="PTHR10965:SF0">
    <property type="entry name" value="LARGE RIBOSOMAL SUBUNIT PROTEIN EL38"/>
    <property type="match status" value="1"/>
</dbReference>
<dbReference type="GO" id="GO:0006412">
    <property type="term" value="P:translation"/>
    <property type="evidence" value="ECO:0007669"/>
    <property type="project" value="InterPro"/>
</dbReference>
<evidence type="ECO:0000313" key="7">
    <source>
        <dbReference type="EMBL" id="KER22396.1"/>
    </source>
</evidence>
<evidence type="ECO:0000256" key="4">
    <source>
        <dbReference type="ARBA" id="ARBA00035235"/>
    </source>
</evidence>
<dbReference type="Pfam" id="PF01781">
    <property type="entry name" value="Ribosomal_L38e"/>
    <property type="match status" value="1"/>
</dbReference>
<evidence type="ECO:0000256" key="3">
    <source>
        <dbReference type="ARBA" id="ARBA00023274"/>
    </source>
</evidence>
<evidence type="ECO:0000313" key="8">
    <source>
        <dbReference type="Proteomes" id="UP000054324"/>
    </source>
</evidence>
<sequence length="403" mass="45084">MTRLPPSKLSRSITCTHHLLLAYFEESQLSLALALMRFVSLVSSEDQDRIKPYAAQSLLSLTRKVGMPCWLADLRNDIAHGSLPSIELLERGFWWSLECVRDFWDSNTSHFSLICVKTESSFLSACAIVDSFLASHLSDPKTCCGSQLDELNNLFGDDRAGVPLVQYIATSILQCSDPKFSVAPASLCQSIESLLVYVKQKQHLQLLILQFILNVSASTERESLRISLSVAWVTALCDFLARNSNPLCKFLDGYCVKTFDWRRALNHMLTVCSIHNYDLCVEVVRSYKPPMEYSKQATILGHMKAFLGINDCGCPPAVKIKENKDNVKFKIRCSRFLYTLVVTEKEKVGKIKSSLPPKPLASELVLAGKVCRSDKAVPSVNCHTEHRRSTNNTTCGGKCFGNR</sequence>
<dbReference type="GeneID" id="20323679"/>
<dbReference type="GO" id="GO:0006364">
    <property type="term" value="P:rRNA processing"/>
    <property type="evidence" value="ECO:0007669"/>
    <property type="project" value="InterPro"/>
</dbReference>
<dbReference type="GO" id="GO:0022618">
    <property type="term" value="P:protein-RNA complex assembly"/>
    <property type="evidence" value="ECO:0007669"/>
    <property type="project" value="TreeGrafter"/>
</dbReference>
<dbReference type="AlphaFoldDB" id="A0A074Z5I7"/>
<reference evidence="7 8" key="1">
    <citation type="submission" date="2013-11" db="EMBL/GenBank/DDBJ databases">
        <title>Opisthorchis viverrini - life in the bile duct.</title>
        <authorList>
            <person name="Young N.D."/>
            <person name="Nagarajan N."/>
            <person name="Lin S.J."/>
            <person name="Korhonen P.K."/>
            <person name="Jex A.R."/>
            <person name="Hall R.S."/>
            <person name="Safavi-Hemami H."/>
            <person name="Kaewkong W."/>
            <person name="Bertrand D."/>
            <person name="Gao S."/>
            <person name="Seet Q."/>
            <person name="Wongkham S."/>
            <person name="Teh B.T."/>
            <person name="Wongkham C."/>
            <person name="Intapan P.M."/>
            <person name="Maleewong W."/>
            <person name="Yang X."/>
            <person name="Hu M."/>
            <person name="Wang Z."/>
            <person name="Hofmann A."/>
            <person name="Sternberg P.W."/>
            <person name="Tan P."/>
            <person name="Wang J."/>
            <person name="Gasser R.B."/>
        </authorList>
    </citation>
    <scope>NUCLEOTIDE SEQUENCE [LARGE SCALE GENOMIC DNA]</scope>
</reference>
<dbReference type="CTD" id="20323679"/>
<dbReference type="InterPro" id="IPR002675">
    <property type="entry name" value="Ribosomal_eL38"/>
</dbReference>
<dbReference type="Pfam" id="PF04031">
    <property type="entry name" value="Las1"/>
    <property type="match status" value="1"/>
</dbReference>
<dbReference type="InterPro" id="IPR038464">
    <property type="entry name" value="Ribosomal_eL38_sf"/>
</dbReference>
<evidence type="ECO:0000256" key="6">
    <source>
        <dbReference type="RuleBase" id="RU003445"/>
    </source>
</evidence>
<name>A0A074Z5I7_OPIVI</name>
<comment type="similarity">
    <text evidence="1 6">Belongs to the eukaryotic ribosomal protein eL38 family.</text>
</comment>
<dbReference type="Gene3D" id="3.30.720.90">
    <property type="match status" value="1"/>
</dbReference>
<proteinExistence type="inferred from homology"/>